<organism evidence="1 2">
    <name type="scientific">Neoroseomonas lacus</name>
    <dbReference type="NCBI Taxonomy" id="287609"/>
    <lineage>
        <taxon>Bacteria</taxon>
        <taxon>Pseudomonadati</taxon>
        <taxon>Pseudomonadota</taxon>
        <taxon>Alphaproteobacteria</taxon>
        <taxon>Acetobacterales</taxon>
        <taxon>Acetobacteraceae</taxon>
        <taxon>Neoroseomonas</taxon>
    </lineage>
</organism>
<evidence type="ECO:0000313" key="1">
    <source>
        <dbReference type="EMBL" id="GGJ32275.1"/>
    </source>
</evidence>
<proteinExistence type="predicted"/>
<reference evidence="1" key="1">
    <citation type="journal article" date="2014" name="Int. J. Syst. Evol. Microbiol.">
        <title>Complete genome sequence of Corynebacterium casei LMG S-19264T (=DSM 44701T), isolated from a smear-ripened cheese.</title>
        <authorList>
            <consortium name="US DOE Joint Genome Institute (JGI-PGF)"/>
            <person name="Walter F."/>
            <person name="Albersmeier A."/>
            <person name="Kalinowski J."/>
            <person name="Ruckert C."/>
        </authorList>
    </citation>
    <scope>NUCLEOTIDE SEQUENCE</scope>
    <source>
        <strain evidence="1">CGMCC 1.3617</strain>
    </source>
</reference>
<dbReference type="AlphaFoldDB" id="A0A917KX22"/>
<dbReference type="Pfam" id="PF04199">
    <property type="entry name" value="Cyclase"/>
    <property type="match status" value="1"/>
</dbReference>
<dbReference type="PANTHER" id="PTHR34861:SF11">
    <property type="entry name" value="CYCLASE"/>
    <property type="match status" value="1"/>
</dbReference>
<dbReference type="EMBL" id="BMKW01000012">
    <property type="protein sequence ID" value="GGJ32275.1"/>
    <property type="molecule type" value="Genomic_DNA"/>
</dbReference>
<accession>A0A917KX22</accession>
<dbReference type="PANTHER" id="PTHR34861">
    <property type="match status" value="1"/>
</dbReference>
<dbReference type="InterPro" id="IPR007325">
    <property type="entry name" value="KFase/CYL"/>
</dbReference>
<keyword evidence="2" id="KW-1185">Reference proteome</keyword>
<comment type="caution">
    <text evidence="1">The sequence shown here is derived from an EMBL/GenBank/DDBJ whole genome shotgun (WGS) entry which is preliminary data.</text>
</comment>
<sequence>MPWRRYHLTMTNPPRYDDLPRPPDDPTGLPLSWGVWGPDDQVGTLNRITEATVAAAREEIRTGRRFNINLPLDEPFGLALPGAHRRREAPHPVMLSEEHPGRVTRDDRLDGFWLQGSTQWDGLSHFADPTHGFYNHAPLSSIVHGADSRNGIDKALAHGIAGRCVLADLVRHFARTGRDWSPMGGQRAAAEDLAACLAAQGTALRPGDILLVRTGWLTAFRAAPDAQARHLMIQGVNGARDYSGLDGNEPMWRFLWDAGIAAVAADNPTVEAWPIFPWKPALHLAIARLGLCLGEFFDLEALAADSAATGRYTGFMTAAPLNLRGGIGSPGNALVIR</sequence>
<dbReference type="GO" id="GO:0004061">
    <property type="term" value="F:arylformamidase activity"/>
    <property type="evidence" value="ECO:0007669"/>
    <property type="project" value="InterPro"/>
</dbReference>
<dbReference type="Proteomes" id="UP000661507">
    <property type="component" value="Unassembled WGS sequence"/>
</dbReference>
<reference evidence="1" key="2">
    <citation type="submission" date="2020-09" db="EMBL/GenBank/DDBJ databases">
        <authorList>
            <person name="Sun Q."/>
            <person name="Zhou Y."/>
        </authorList>
    </citation>
    <scope>NUCLEOTIDE SEQUENCE</scope>
    <source>
        <strain evidence="1">CGMCC 1.3617</strain>
    </source>
</reference>
<dbReference type="GO" id="GO:0019441">
    <property type="term" value="P:L-tryptophan catabolic process to kynurenine"/>
    <property type="evidence" value="ECO:0007669"/>
    <property type="project" value="InterPro"/>
</dbReference>
<dbReference type="Gene3D" id="3.50.30.50">
    <property type="entry name" value="Putative cyclase"/>
    <property type="match status" value="1"/>
</dbReference>
<name>A0A917KX22_9PROT</name>
<dbReference type="InterPro" id="IPR037175">
    <property type="entry name" value="KFase_sf"/>
</dbReference>
<dbReference type="SUPFAM" id="SSF102198">
    <property type="entry name" value="Putative cyclase"/>
    <property type="match status" value="1"/>
</dbReference>
<protein>
    <submittedName>
        <fullName evidence="1">Cyclase</fullName>
    </submittedName>
</protein>
<evidence type="ECO:0000313" key="2">
    <source>
        <dbReference type="Proteomes" id="UP000661507"/>
    </source>
</evidence>
<gene>
    <name evidence="1" type="ORF">GCM10011320_44750</name>
</gene>